<protein>
    <submittedName>
        <fullName evidence="1">Uncharacterized protein</fullName>
    </submittedName>
</protein>
<sequence>MGASVLMIEGLTDLEQVEAIACREGMTLAVRSTQGAGKGLYGHIVQEIQTRKSDFISDNFVHEPHSSNLDAHMIARSLVYEPIGRHVWYSSPPEGAFVMPYRLDNKECGSLKKKKIKHETV</sequence>
<accession>A0A0D9WNM6</accession>
<reference evidence="2" key="2">
    <citation type="submission" date="2013-12" db="EMBL/GenBank/DDBJ databases">
        <authorList>
            <person name="Yu Y."/>
            <person name="Lee S."/>
            <person name="de Baynast K."/>
            <person name="Wissotski M."/>
            <person name="Liu L."/>
            <person name="Talag J."/>
            <person name="Goicoechea J."/>
            <person name="Angelova A."/>
            <person name="Jetty R."/>
            <person name="Kudrna D."/>
            <person name="Golser W."/>
            <person name="Rivera L."/>
            <person name="Zhang J."/>
            <person name="Wing R."/>
        </authorList>
    </citation>
    <scope>NUCLEOTIDE SEQUENCE</scope>
</reference>
<dbReference type="EnsemblPlants" id="LPERR06G07750.1">
    <property type="protein sequence ID" value="LPERR06G07750.1"/>
    <property type="gene ID" value="LPERR06G07750"/>
</dbReference>
<evidence type="ECO:0000313" key="2">
    <source>
        <dbReference type="Proteomes" id="UP000032180"/>
    </source>
</evidence>
<reference evidence="1 2" key="1">
    <citation type="submission" date="2012-08" db="EMBL/GenBank/DDBJ databases">
        <title>Oryza genome evolution.</title>
        <authorList>
            <person name="Wing R.A."/>
        </authorList>
    </citation>
    <scope>NUCLEOTIDE SEQUENCE</scope>
</reference>
<dbReference type="HOGENOM" id="CLU_2041432_0_0_1"/>
<keyword evidence="2" id="KW-1185">Reference proteome</keyword>
<organism evidence="1 2">
    <name type="scientific">Leersia perrieri</name>
    <dbReference type="NCBI Taxonomy" id="77586"/>
    <lineage>
        <taxon>Eukaryota</taxon>
        <taxon>Viridiplantae</taxon>
        <taxon>Streptophyta</taxon>
        <taxon>Embryophyta</taxon>
        <taxon>Tracheophyta</taxon>
        <taxon>Spermatophyta</taxon>
        <taxon>Magnoliopsida</taxon>
        <taxon>Liliopsida</taxon>
        <taxon>Poales</taxon>
        <taxon>Poaceae</taxon>
        <taxon>BOP clade</taxon>
        <taxon>Oryzoideae</taxon>
        <taxon>Oryzeae</taxon>
        <taxon>Oryzinae</taxon>
        <taxon>Leersia</taxon>
    </lineage>
</organism>
<evidence type="ECO:0000313" key="1">
    <source>
        <dbReference type="EnsemblPlants" id="LPERR06G07750.1"/>
    </source>
</evidence>
<dbReference type="Gramene" id="LPERR06G07750.1">
    <property type="protein sequence ID" value="LPERR06G07750.1"/>
    <property type="gene ID" value="LPERR06G07750"/>
</dbReference>
<dbReference type="Proteomes" id="UP000032180">
    <property type="component" value="Chromosome 6"/>
</dbReference>
<name>A0A0D9WNM6_9ORYZ</name>
<proteinExistence type="predicted"/>
<dbReference type="AlphaFoldDB" id="A0A0D9WNM6"/>
<reference evidence="1" key="3">
    <citation type="submission" date="2015-04" db="UniProtKB">
        <authorList>
            <consortium name="EnsemblPlants"/>
        </authorList>
    </citation>
    <scope>IDENTIFICATION</scope>
</reference>